<sequence>MLCIYSMLIVTPVALGDMCVVVLCNLNYVRGRCAPANGARVSNIGALGAQRPRTPRSSGHRYAASPA</sequence>
<dbReference type="EMBL" id="LT841305">
    <property type="protein sequence ID" value="SMH67327.1"/>
    <property type="molecule type" value="Genomic_DNA"/>
</dbReference>
<reference evidence="3 4" key="3">
    <citation type="submission" date="2017-03" db="EMBL/GenBank/DDBJ databases">
        <authorList>
            <person name="Regsiter A."/>
            <person name="William W."/>
        </authorList>
    </citation>
    <scope>NUCLEOTIDE SEQUENCE [LARGE SCALE GENOMIC DNA]</scope>
    <source>
        <strain evidence="3">PRJEB5721</strain>
    </source>
</reference>
<dbReference type="AlphaFoldDB" id="A0A060US98"/>
<evidence type="ECO:0000313" key="3">
    <source>
        <dbReference type="EMBL" id="SMH67327.1"/>
    </source>
</evidence>
<keyword evidence="4" id="KW-1185">Reference proteome</keyword>
<evidence type="ECO:0000313" key="4">
    <source>
        <dbReference type="Proteomes" id="UP000193925"/>
    </source>
</evidence>
<reference evidence="2" key="2">
    <citation type="submission" date="2014-07" db="EMBL/GenBank/DDBJ databases">
        <title>Initial genome analysis of the psychrotolerant acidophile Acidithiobacillus ferrivorans CF27: insights into iron and sulfur oxidation pathways and into biofilm formation.</title>
        <authorList>
            <person name="Talla E."/>
            <person name="Hedrich S."/>
            <person name="Mangenot S."/>
            <person name="Ji B."/>
            <person name="Johnson D.B."/>
            <person name="Barbe V."/>
            <person name="Bonnefoy V."/>
        </authorList>
    </citation>
    <scope>NUCLEOTIDE SEQUENCE [LARGE SCALE GENOMIC DNA]</scope>
    <source>
        <strain evidence="2">CF27</strain>
    </source>
</reference>
<protein>
    <submittedName>
        <fullName evidence="2">Uncharacterized protein</fullName>
    </submittedName>
</protein>
<feature type="region of interest" description="Disordered" evidence="1">
    <location>
        <begin position="47"/>
        <end position="67"/>
    </location>
</feature>
<organism evidence="2">
    <name type="scientific">Acidithiobacillus ferrivorans</name>
    <dbReference type="NCBI Taxonomy" id="160808"/>
    <lineage>
        <taxon>Bacteria</taxon>
        <taxon>Pseudomonadati</taxon>
        <taxon>Pseudomonadota</taxon>
        <taxon>Acidithiobacillia</taxon>
        <taxon>Acidithiobacillales</taxon>
        <taxon>Acidithiobacillaceae</taxon>
        <taxon>Acidithiobacillus</taxon>
    </lineage>
</organism>
<gene>
    <name evidence="2" type="ORF">AFERRI_30070</name>
    <name evidence="3" type="ORF">AFERRI_50528</name>
</gene>
<evidence type="ECO:0000256" key="1">
    <source>
        <dbReference type="SAM" id="MobiDB-lite"/>
    </source>
</evidence>
<dbReference type="Proteomes" id="UP000193925">
    <property type="component" value="Chromosome AFERRI"/>
</dbReference>
<proteinExistence type="predicted"/>
<dbReference type="EMBL" id="CCCS020000023">
    <property type="protein sequence ID" value="CDQ09424.1"/>
    <property type="molecule type" value="Genomic_DNA"/>
</dbReference>
<evidence type="ECO:0000313" key="2">
    <source>
        <dbReference type="EMBL" id="CDQ09424.1"/>
    </source>
</evidence>
<name>A0A060US98_9PROT</name>
<accession>A0A060US98</accession>
<reference evidence="2" key="1">
    <citation type="submission" date="2014-03" db="EMBL/GenBank/DDBJ databases">
        <authorList>
            <person name="Genoscope - CEA"/>
        </authorList>
    </citation>
    <scope>NUCLEOTIDE SEQUENCE [LARGE SCALE GENOMIC DNA]</scope>
    <source>
        <strain evidence="2">CF27</strain>
    </source>
</reference>